<sequence length="206" mass="23173">MSVSAGINIHQNDPGAPTAGERRLLPDDVHQLILIPGIAVLIDRYLEKHVVFLDREAHRRECSLMDEGGEPTSSALANNSTPLQTSILLLQQRYLLRALHLPSTNVDVVTLVDEIMNCPFIPVCYGVFHRPAGGWFGFVLEDVGDNLEDVYGTEWSDVKRGHGDLEPRNVAQTVDGFKFFDFGRSKLHVCQRDECFELRNILKVYD</sequence>
<dbReference type="InterPro" id="IPR011009">
    <property type="entry name" value="Kinase-like_dom_sf"/>
</dbReference>
<dbReference type="AlphaFoldDB" id="A0AA39Q0E4"/>
<organism evidence="2 3">
    <name type="scientific">Armillaria luteobubalina</name>
    <dbReference type="NCBI Taxonomy" id="153913"/>
    <lineage>
        <taxon>Eukaryota</taxon>
        <taxon>Fungi</taxon>
        <taxon>Dikarya</taxon>
        <taxon>Basidiomycota</taxon>
        <taxon>Agaricomycotina</taxon>
        <taxon>Agaricomycetes</taxon>
        <taxon>Agaricomycetidae</taxon>
        <taxon>Agaricales</taxon>
        <taxon>Marasmiineae</taxon>
        <taxon>Physalacriaceae</taxon>
        <taxon>Armillaria</taxon>
    </lineage>
</organism>
<feature type="region of interest" description="Disordered" evidence="1">
    <location>
        <begin position="1"/>
        <end position="22"/>
    </location>
</feature>
<gene>
    <name evidence="2" type="ORF">EDD18DRAFT_1333732</name>
</gene>
<evidence type="ECO:0000313" key="2">
    <source>
        <dbReference type="EMBL" id="KAK0493340.1"/>
    </source>
</evidence>
<evidence type="ECO:0008006" key="4">
    <source>
        <dbReference type="Google" id="ProtNLM"/>
    </source>
</evidence>
<accession>A0AA39Q0E4</accession>
<reference evidence="2" key="1">
    <citation type="submission" date="2023-06" db="EMBL/GenBank/DDBJ databases">
        <authorList>
            <consortium name="Lawrence Berkeley National Laboratory"/>
            <person name="Ahrendt S."/>
            <person name="Sahu N."/>
            <person name="Indic B."/>
            <person name="Wong-Bajracharya J."/>
            <person name="Merenyi Z."/>
            <person name="Ke H.-M."/>
            <person name="Monk M."/>
            <person name="Kocsube S."/>
            <person name="Drula E."/>
            <person name="Lipzen A."/>
            <person name="Balint B."/>
            <person name="Henrissat B."/>
            <person name="Andreopoulos B."/>
            <person name="Martin F.M."/>
            <person name="Harder C.B."/>
            <person name="Rigling D."/>
            <person name="Ford K.L."/>
            <person name="Foster G.D."/>
            <person name="Pangilinan J."/>
            <person name="Papanicolaou A."/>
            <person name="Barry K."/>
            <person name="LaButti K."/>
            <person name="Viragh M."/>
            <person name="Koriabine M."/>
            <person name="Yan M."/>
            <person name="Riley R."/>
            <person name="Champramary S."/>
            <person name="Plett K.L."/>
            <person name="Tsai I.J."/>
            <person name="Slot J."/>
            <person name="Sipos G."/>
            <person name="Plett J."/>
            <person name="Nagy L.G."/>
            <person name="Grigoriev I.V."/>
        </authorList>
    </citation>
    <scope>NUCLEOTIDE SEQUENCE</scope>
    <source>
        <strain evidence="2">HWK02</strain>
    </source>
</reference>
<comment type="caution">
    <text evidence="2">The sequence shown here is derived from an EMBL/GenBank/DDBJ whole genome shotgun (WGS) entry which is preliminary data.</text>
</comment>
<dbReference type="SUPFAM" id="SSF56112">
    <property type="entry name" value="Protein kinase-like (PK-like)"/>
    <property type="match status" value="1"/>
</dbReference>
<name>A0AA39Q0E4_9AGAR</name>
<dbReference type="EMBL" id="JAUEPU010000025">
    <property type="protein sequence ID" value="KAK0493340.1"/>
    <property type="molecule type" value="Genomic_DNA"/>
</dbReference>
<keyword evidence="3" id="KW-1185">Reference proteome</keyword>
<feature type="compositionally biased region" description="Polar residues" evidence="1">
    <location>
        <begin position="1"/>
        <end position="11"/>
    </location>
</feature>
<proteinExistence type="predicted"/>
<evidence type="ECO:0000256" key="1">
    <source>
        <dbReference type="SAM" id="MobiDB-lite"/>
    </source>
</evidence>
<dbReference type="Proteomes" id="UP001175228">
    <property type="component" value="Unassembled WGS sequence"/>
</dbReference>
<protein>
    <recommendedName>
        <fullName evidence="4">Protein kinase domain-containing protein</fullName>
    </recommendedName>
</protein>
<evidence type="ECO:0000313" key="3">
    <source>
        <dbReference type="Proteomes" id="UP001175228"/>
    </source>
</evidence>